<proteinExistence type="predicted"/>
<comment type="caution">
    <text evidence="2">The sequence shown here is derived from an EMBL/GenBank/DDBJ whole genome shotgun (WGS) entry which is preliminary data.</text>
</comment>
<gene>
    <name evidence="2" type="ORF">ACFFU4_07945</name>
</gene>
<accession>A0ABV5I176</accession>
<feature type="domain" description="YHS" evidence="1">
    <location>
        <begin position="55"/>
        <end position="101"/>
    </location>
</feature>
<dbReference type="RefSeq" id="WP_377068831.1">
    <property type="nucleotide sequence ID" value="NZ_JBHMEC010000012.1"/>
</dbReference>
<dbReference type="InterPro" id="IPR006311">
    <property type="entry name" value="TAT_signal"/>
</dbReference>
<dbReference type="Pfam" id="PF04945">
    <property type="entry name" value="YHS"/>
    <property type="match status" value="1"/>
</dbReference>
<keyword evidence="3" id="KW-1185">Reference proteome</keyword>
<evidence type="ECO:0000313" key="3">
    <source>
        <dbReference type="Proteomes" id="UP001589670"/>
    </source>
</evidence>
<dbReference type="PROSITE" id="PS51318">
    <property type="entry name" value="TAT"/>
    <property type="match status" value="1"/>
</dbReference>
<reference evidence="2 3" key="1">
    <citation type="submission" date="2024-09" db="EMBL/GenBank/DDBJ databases">
        <authorList>
            <person name="Sun Q."/>
            <person name="Mori K."/>
        </authorList>
    </citation>
    <scope>NUCLEOTIDE SEQUENCE [LARGE SCALE GENOMIC DNA]</scope>
    <source>
        <strain evidence="2 3">CECT 9424</strain>
    </source>
</reference>
<name>A0ABV5I176_9RHOB</name>
<evidence type="ECO:0000313" key="2">
    <source>
        <dbReference type="EMBL" id="MFB9149675.1"/>
    </source>
</evidence>
<organism evidence="2 3">
    <name type="scientific">Roseovarius ramblicola</name>
    <dbReference type="NCBI Taxonomy" id="2022336"/>
    <lineage>
        <taxon>Bacteria</taxon>
        <taxon>Pseudomonadati</taxon>
        <taxon>Pseudomonadota</taxon>
        <taxon>Alphaproteobacteria</taxon>
        <taxon>Rhodobacterales</taxon>
        <taxon>Roseobacteraceae</taxon>
        <taxon>Roseovarius</taxon>
    </lineage>
</organism>
<dbReference type="NCBIfam" id="NF041384">
    <property type="entry name" value="YHS_seleno_dom"/>
    <property type="match status" value="1"/>
</dbReference>
<dbReference type="Proteomes" id="UP001589670">
    <property type="component" value="Unassembled WGS sequence"/>
</dbReference>
<dbReference type="EMBL" id="JBHMEC010000012">
    <property type="protein sequence ID" value="MFB9149675.1"/>
    <property type="molecule type" value="Genomic_DNA"/>
</dbReference>
<sequence>MANITRRRVFIAAGVAGVAAIAAVAGQTWLGGFEELATAPVYAPDGVAIRGTDPVAYFTEGRAVPGTPEHALEWNGATWHFASAGNRAAFADDPEAYAPQYGGFCAWAVAEKGKLYSTQPDNWAIVDDKLYLNYNDDIEARWQKDIPGFIEAGDDRWPEILAAKS</sequence>
<evidence type="ECO:0000259" key="1">
    <source>
        <dbReference type="Pfam" id="PF04945"/>
    </source>
</evidence>
<dbReference type="InterPro" id="IPR007029">
    <property type="entry name" value="YHS_dom"/>
</dbReference>
<protein>
    <submittedName>
        <fullName evidence="2">YHS domain-containing (Seleno)protein</fullName>
    </submittedName>
</protein>